<protein>
    <submittedName>
        <fullName evidence="1">Uncharacterized protein</fullName>
    </submittedName>
</protein>
<dbReference type="PATRIC" id="fig|363754.4.peg.1815"/>
<comment type="caution">
    <text evidence="1">The sequence shown here is derived from an EMBL/GenBank/DDBJ whole genome shotgun (WGS) entry which is preliminary data.</text>
</comment>
<dbReference type="Proteomes" id="UP000012429">
    <property type="component" value="Unassembled WGS sequence"/>
</dbReference>
<dbReference type="EMBL" id="AQHN01000039">
    <property type="protein sequence ID" value="ENN88261.1"/>
    <property type="molecule type" value="Genomic_DNA"/>
</dbReference>
<evidence type="ECO:0000313" key="2">
    <source>
        <dbReference type="Proteomes" id="UP000012429"/>
    </source>
</evidence>
<name>N6V537_9HYPH</name>
<sequence>MIRVVCRDGRVQRVACDDRFACVHGLIGDRDRSLAVVDGRHGHCHRMGGRRIGAAIGRAAVILHLEAEVRGIVRAGELRRRGEVERCQSARGDLLTDRDGCRAEIKRPIGGQAGNGDGFQRVAVDAIAEGEIGRLEIIVCMFAGGDTPIHCRRRMIDAVDGNAEGTAGLAAVAVGDGIANRQRRGMAERQGIKRAIRRDGHMTGVDRDNGRAQRRTREISIGADAVDMDRTALRRSVGAESDGSGRKREGLAAVVLIHRSERNGACDRLVVGDVEGQGCSLAFTVNRRIADGNREGIMVARPTRGGGQRIGVVDRRRGDAEDMQRSVGALNGGIGIANGDSGADVENMAIDCHGRRRIARSDCDTARMDVGDTGRPRTTRQAAFADA</sequence>
<organism evidence="1 2">
    <name type="scientific">Rhizobium freirei PRF 81</name>
    <dbReference type="NCBI Taxonomy" id="363754"/>
    <lineage>
        <taxon>Bacteria</taxon>
        <taxon>Pseudomonadati</taxon>
        <taxon>Pseudomonadota</taxon>
        <taxon>Alphaproteobacteria</taxon>
        <taxon>Hyphomicrobiales</taxon>
        <taxon>Rhizobiaceae</taxon>
        <taxon>Rhizobium/Agrobacterium group</taxon>
        <taxon>Rhizobium</taxon>
    </lineage>
</organism>
<dbReference type="AlphaFoldDB" id="N6V537"/>
<keyword evidence="2" id="KW-1185">Reference proteome</keyword>
<gene>
    <name evidence="1" type="ORF">RHSP_03753</name>
</gene>
<evidence type="ECO:0000313" key="1">
    <source>
        <dbReference type="EMBL" id="ENN88261.1"/>
    </source>
</evidence>
<accession>N6V537</accession>
<proteinExistence type="predicted"/>
<reference evidence="1 2" key="1">
    <citation type="journal article" date="2012" name="BMC Genomics">
        <title>Genomic basis of broad host range and environmental adaptability of Rhizobium tropici CIAT 899 and Rhizobium sp. PRF 81 which are used in inoculants for common bean (Phaseolus vulgaris L.).</title>
        <authorList>
            <person name="Ormeno-Orrillo E."/>
            <person name="Menna P."/>
            <person name="Almeida L.G."/>
            <person name="Ollero F.J."/>
            <person name="Nicolas M.F."/>
            <person name="Pains Rodrigues E."/>
            <person name="Shigueyoshi Nakatani A."/>
            <person name="Silva Batista J.S."/>
            <person name="Oliveira Chueire L.M."/>
            <person name="Souza R.C."/>
            <person name="Ribeiro Vasconcelos A.T."/>
            <person name="Megias M."/>
            <person name="Hungria M."/>
            <person name="Martinez-Romero E."/>
        </authorList>
    </citation>
    <scope>NUCLEOTIDE SEQUENCE [LARGE SCALE GENOMIC DNA]</scope>
    <source>
        <strain evidence="1 2">PRF 81</strain>
    </source>
</reference>